<proteinExistence type="predicted"/>
<evidence type="ECO:0000313" key="2">
    <source>
        <dbReference type="Proteomes" id="UP000718451"/>
    </source>
</evidence>
<reference evidence="1 2" key="1">
    <citation type="submission" date="2020-04" db="EMBL/GenBank/DDBJ databases">
        <authorList>
            <person name="Yoon J."/>
        </authorList>
    </citation>
    <scope>NUCLEOTIDE SEQUENCE [LARGE SCALE GENOMIC DNA]</scope>
    <source>
        <strain evidence="1 2">DJ-13</strain>
    </source>
</reference>
<accession>A0ABX1GS69</accession>
<comment type="caution">
    <text evidence="1">The sequence shown here is derived from an EMBL/GenBank/DDBJ whole genome shotgun (WGS) entry which is preliminary data.</text>
</comment>
<dbReference type="EMBL" id="JAAWWL010000002">
    <property type="protein sequence ID" value="NKI32795.1"/>
    <property type="molecule type" value="Genomic_DNA"/>
</dbReference>
<dbReference type="Pfam" id="PF13585">
    <property type="entry name" value="CHU_C"/>
    <property type="match status" value="1"/>
</dbReference>
<dbReference type="Pfam" id="PF13573">
    <property type="entry name" value="SprB"/>
    <property type="match status" value="6"/>
</dbReference>
<dbReference type="Proteomes" id="UP000718451">
    <property type="component" value="Unassembled WGS sequence"/>
</dbReference>
<sequence>MSSRKTGRYIVALLLVVASILSSSAVTSKSILNYFSDIDSERLLESRKTDYQKTKSTTTDLEHSTNAANSGLFFTTIIQNADEEAICPNDGSTLAKFFLCGTSDVRTLSLNSSGGSYEWQQLDTNTCAPSVVEDCPTINTSCTWNTVGTDPTYDLSDPGEYRVRIGGGQFYYFKASQNPLDPQLVYEDIICGNPGRVEVTNVPNGYEYSLNSPTGPFQTDPFFDINVAGDYTVYVRLQNVASSACLFPSETVAIQELDIDVQVTKTDILCAGEQGSVSVNVNGVPGFYTYRLIKDGVTVDTFGPNGSDNYTFPSVVSGDYSVRVSTNDCDITVTNDVNGDPISIGGGIAPLDVSATASDSFGCGATSVNVTVSTDGGTAPYRFSVDGGALGSTYTNSLDFSVTTSGTYAILVEDANGCQRSASVDVVDIPPPVFNVSAQDANCGGANNGQVTVNLTNGFGYNIEYSIDNGISYQVSNVFSGLAPGSYDVMLRYTQDSFTCTTPSQTVAVGTPTTITAIANADSNPSCSNENGGQISITGVSGGTAPYEFSIGAGFSATSVFSNLSVGNYTPQIRDANGCVQTLTTINFAALDRPSDLDFSISSLDCIATTATVTLTETGGTGPYTYEIIAPASVALNNGGNNSFSGLGLGSYTFRVTDTFGCSYDENYAITDISSIRVQTQQLSPVSCFGNSDGEGRFIVDSFNTTYGYSIDGGTTFTGQTNPTIDINGLAAGAYTIVVTDEETSCTDSITLTVEGPPSPFSLDSLSVDPMDCLNGNIGAVTANTSGGWGGESFSVIQPDGSTRGPQNSPVFSGLSQSGTYTVNVTDLNGCTQSDTFTLTALDAPVLTVDTAASDFCYDAFDAATIVVNGTLGAAPYQYRLNNGVFGASNSFGGLTPGTYDIEVADAKDCRDTLTLTIAPQINASASITQELECSGPSGEIQVVIFDGYPAGSSYDSWEVSINGGPFTTDDNPIVGNTFTYSVPNDGSITARTSFRFEVTDSQGCTNVTNTVLISPQQTISGTATATDTFCGDNTSGTVTLQPNLAQGIPPFEFSNDGGTTFGSQNVFSGYGPGTYNDFVIRDSRGCLSNLISATIGTSLPVNATLTPTPAICAASVVEGSITVDVTDATAPYNFTLLDVGGNVVASIGPTTSTTVNFPNLPQGDYTVVTTDANGCEDRDATEVDQNQLNLTPLDTPPANCSDPFLSYRVQASGGTAPYEFRLVGDPTFVLANVNGIDIHDFSAVVTFGVTYFVEVRDALGCIYEEEIPPITPPSPIAVAATGTTTSCGTAATGEVFYEITGIASPADFTVTVEDVDSGTIISGPTTFNNEPIPYNGTISGLPPGNYQVIVNDLNTACNASAIALITEENPTILVEGNIPATCNSGALVTVRGSGGTPSYGYAYVPTGTGAPTSFASNGTFDIPGPYPADYDFFVQDANGCQSITTVTVTESTGVPNPTINVVNQCTATSGFQITITAPLNTGSGLPEETFQYDFGGGYQNSPNFTAPNAGTYSITVRDGNGCINTVNADVFDFFAITARASTEPTCNGTDGEITVNTTGGSGNFEFQLRDAVTLLPIGTTQNTNIFTGIAPGDYSILVTDLASNTVPLCSDVAVVSVTTVANPIISATPSTAISCNGANDGTISVELQPGTDTDTPIEYNLYDGATATILAGPQSTSLFDNLGPGTYQVEAVTFRGCTDRSTDIIITEPSALQLNIANSDFVCNPSNNQFSTATITAFIDTNGDGSGIATGTGPYTYSINDGTPAFDGTNFQTNNTFTIIDNGTNQNITITARDQNGCEFSSAITINAPSDLTFSFNVSPISCDATGAGVDPGSIDIIVDQGSGNYEVELLPLGSEPARNSGGTDRVNWPISVPGDYIFAVTDLTSGSCIYLTSIVNVPEFNTIDATIAEVRPVSCFGGNDGEISLDISNYSGLYNYEVFSRDNTGVETSTGVTGSFDTNAPINSPEIIGGLPAGNMIVYIEAMDAPFCDVTSNVATIRSPDRALTVTVTQTAEVTCATPGLGEITVAGDGGWGSYEYQLVAPDGVTILVDYPNTDAIFSNLNDGSYTVNTRDINGCEVSETITLSFPTPIYADIQVVNPLLCNNDNNGSIEAFNISGGQGVGNYLFQLNRLTDGSDSGLQTTPTFNNLSAGDYTITVFDGWNCSYITVPITVQDPEIVEAELVELQPPGCGDLGRMELTVTNPELGVDYFYRRSGTTDAFQPFGAGLVSVEITADVNIDPGPFQYDVQNSNGCPFERSNQISLDAAAPLVIDLDLTNATINCAGESTGIIRSEAFGGIGNYRYTLLNSDTPPNPTTTNTVRNEQDSGIFRNLAAGTYFVYARSGGCEAISPPIVIEPRPPLVLEYLETQSPTCFGETDGQVVLEASGGTGRIRYSISDNLSEFFEGNDPTNPNRRIFEDLAPRQYDIIIQDELGCTITRTITITAPEELVASMASSTPETCLGDADGTVTLNITGGTAPYFTSINTNDPANFERNDSMFFEGLPGGETLVIFIRDAAGCETNVAVEIGIGVDLIAESIVQYGCEGIFPNNTTAIELTNDALRGEVLFSLDVDDISLATEQSVWGDLPAGEHIVYVYHKNGCVTFTEFEIKEYLPLTADFGQVSPNEISVIAFGGFGDYEYFFNGESYGNDNVYIPLESQTIQVEVHDRLGCVVNLMIPYEFNEMPQLPDFFTPDGDVMNEEWRVENSQFFPNIEVKIYDRYGRVVANLKDVEGWDGRYEGAELPTGDYWYVVNANDKRNQRWVGHFTLYR</sequence>
<dbReference type="RefSeq" id="WP_168552970.1">
    <property type="nucleotide sequence ID" value="NZ_JAAWWL010000002.1"/>
</dbReference>
<evidence type="ECO:0000313" key="1">
    <source>
        <dbReference type="EMBL" id="NKI32795.1"/>
    </source>
</evidence>
<keyword evidence="2" id="KW-1185">Reference proteome</keyword>
<dbReference type="NCBIfam" id="TIGR04131">
    <property type="entry name" value="Bac_Flav_CTERM"/>
    <property type="match status" value="1"/>
</dbReference>
<dbReference type="InterPro" id="IPR026341">
    <property type="entry name" value="T9SS_type_B"/>
</dbReference>
<organism evidence="1 2">
    <name type="scientific">Croceivirga thetidis</name>
    <dbReference type="NCBI Taxonomy" id="2721623"/>
    <lineage>
        <taxon>Bacteria</taxon>
        <taxon>Pseudomonadati</taxon>
        <taxon>Bacteroidota</taxon>
        <taxon>Flavobacteriia</taxon>
        <taxon>Flavobacteriales</taxon>
        <taxon>Flavobacteriaceae</taxon>
        <taxon>Croceivirga</taxon>
    </lineage>
</organism>
<gene>
    <name evidence="1" type="ORF">HCU67_12635</name>
</gene>
<dbReference type="InterPro" id="IPR025667">
    <property type="entry name" value="SprB_repeat"/>
</dbReference>
<protein>
    <submittedName>
        <fullName evidence="1">T9SS type B sorting domain-containing protein</fullName>
    </submittedName>
</protein>
<name>A0ABX1GS69_9FLAO</name>